<feature type="region of interest" description="Disordered" evidence="7">
    <location>
        <begin position="31"/>
        <end position="64"/>
    </location>
</feature>
<evidence type="ECO:0000256" key="1">
    <source>
        <dbReference type="ARBA" id="ARBA00004123"/>
    </source>
</evidence>
<evidence type="ECO:0000313" key="10">
    <source>
        <dbReference type="Proteomes" id="UP001604336"/>
    </source>
</evidence>
<dbReference type="PANTHER" id="PTHR13935:SF106">
    <property type="entry name" value="ACHAETE-SCUTE COMPLEX PROTEIN T5-RELATED"/>
    <property type="match status" value="1"/>
</dbReference>
<dbReference type="GO" id="GO:0006355">
    <property type="term" value="P:regulation of DNA-templated transcription"/>
    <property type="evidence" value="ECO:0007669"/>
    <property type="project" value="UniProtKB-ARBA"/>
</dbReference>
<keyword evidence="5" id="KW-0804">Transcription</keyword>
<dbReference type="InterPro" id="IPR011598">
    <property type="entry name" value="bHLH_dom"/>
</dbReference>
<reference evidence="10" key="1">
    <citation type="submission" date="2024-07" db="EMBL/GenBank/DDBJ databases">
        <title>Two chromosome-level genome assemblies of Korean endemic species Abeliophyllum distichum and Forsythia ovata (Oleaceae).</title>
        <authorList>
            <person name="Jang H."/>
        </authorList>
    </citation>
    <scope>NUCLEOTIDE SEQUENCE [LARGE SCALE GENOMIC DNA]</scope>
</reference>
<evidence type="ECO:0000256" key="5">
    <source>
        <dbReference type="ARBA" id="ARBA00023163"/>
    </source>
</evidence>
<organism evidence="9 10">
    <name type="scientific">Abeliophyllum distichum</name>
    <dbReference type="NCBI Taxonomy" id="126358"/>
    <lineage>
        <taxon>Eukaryota</taxon>
        <taxon>Viridiplantae</taxon>
        <taxon>Streptophyta</taxon>
        <taxon>Embryophyta</taxon>
        <taxon>Tracheophyta</taxon>
        <taxon>Spermatophyta</taxon>
        <taxon>Magnoliopsida</taxon>
        <taxon>eudicotyledons</taxon>
        <taxon>Gunneridae</taxon>
        <taxon>Pentapetalae</taxon>
        <taxon>asterids</taxon>
        <taxon>lamiids</taxon>
        <taxon>Lamiales</taxon>
        <taxon>Oleaceae</taxon>
        <taxon>Forsythieae</taxon>
        <taxon>Abeliophyllum</taxon>
    </lineage>
</organism>
<evidence type="ECO:0000313" key="9">
    <source>
        <dbReference type="EMBL" id="KAL2527162.1"/>
    </source>
</evidence>
<name>A0ABD1UQ49_9LAMI</name>
<evidence type="ECO:0000259" key="8">
    <source>
        <dbReference type="PROSITE" id="PS50888"/>
    </source>
</evidence>
<dbReference type="AlphaFoldDB" id="A0ABD1UQ49"/>
<dbReference type="PANTHER" id="PTHR13935">
    <property type="entry name" value="ACHAETE-SCUTE TRANSCRIPTION FACTOR-RELATED"/>
    <property type="match status" value="1"/>
</dbReference>
<gene>
    <name evidence="9" type="ORF">Adt_12216</name>
</gene>
<comment type="caution">
    <text evidence="9">The sequence shown here is derived from an EMBL/GenBank/DDBJ whole genome shotgun (WGS) entry which is preliminary data.</text>
</comment>
<dbReference type="InterPro" id="IPR015660">
    <property type="entry name" value="MASH1/Ascl1a-like"/>
</dbReference>
<keyword evidence="3" id="KW-0805">Transcription regulation</keyword>
<keyword evidence="10" id="KW-1185">Reference proteome</keyword>
<evidence type="ECO:0000256" key="2">
    <source>
        <dbReference type="ARBA" id="ARBA00011738"/>
    </source>
</evidence>
<sequence length="236" mass="26320">MFTIQQSNELVFPVEDDKILEELLGDHVLLSGSGTNSTKKDTKKRQRISSVSVQENKDGNGNEINNKKVVHREIEKQRRQEMTKLCASLRSLLPVEYLKGKRSVSDHMHEAVNYIKHIQTSIEELSMRRDELKNSCSSSSIGAKNGSSSVGSTHSIMLNPCRDGVEILICSLKPKEVSLSRVLVELLERGLNVVSCETTKVNDKLLHRIQIQTSDLTAGIDLSVLQENLTNIINLG</sequence>
<dbReference type="SUPFAM" id="SSF47459">
    <property type="entry name" value="HLH, helix-loop-helix DNA-binding domain"/>
    <property type="match status" value="1"/>
</dbReference>
<dbReference type="CDD" id="cd18914">
    <property type="entry name" value="bHLH_AtORG2_like"/>
    <property type="match status" value="1"/>
</dbReference>
<dbReference type="GO" id="GO:0005634">
    <property type="term" value="C:nucleus"/>
    <property type="evidence" value="ECO:0007669"/>
    <property type="project" value="UniProtKB-SubCell"/>
</dbReference>
<dbReference type="GO" id="GO:0003677">
    <property type="term" value="F:DNA binding"/>
    <property type="evidence" value="ECO:0007669"/>
    <property type="project" value="UniProtKB-KW"/>
</dbReference>
<evidence type="ECO:0000256" key="3">
    <source>
        <dbReference type="ARBA" id="ARBA00023015"/>
    </source>
</evidence>
<dbReference type="Pfam" id="PF00010">
    <property type="entry name" value="HLH"/>
    <property type="match status" value="1"/>
</dbReference>
<keyword evidence="6" id="KW-0539">Nucleus</keyword>
<evidence type="ECO:0000256" key="7">
    <source>
        <dbReference type="SAM" id="MobiDB-lite"/>
    </source>
</evidence>
<dbReference type="EMBL" id="JBFOLK010000003">
    <property type="protein sequence ID" value="KAL2527162.1"/>
    <property type="molecule type" value="Genomic_DNA"/>
</dbReference>
<comment type="subcellular location">
    <subcellularLocation>
        <location evidence="1">Nucleus</location>
    </subcellularLocation>
</comment>
<proteinExistence type="predicted"/>
<keyword evidence="4 9" id="KW-0238">DNA-binding</keyword>
<dbReference type="InterPro" id="IPR036638">
    <property type="entry name" value="HLH_DNA-bd_sf"/>
</dbReference>
<comment type="subunit">
    <text evidence="2">Homodimer.</text>
</comment>
<dbReference type="Proteomes" id="UP001604336">
    <property type="component" value="Unassembled WGS sequence"/>
</dbReference>
<feature type="domain" description="BHLH" evidence="8">
    <location>
        <begin position="66"/>
        <end position="118"/>
    </location>
</feature>
<evidence type="ECO:0000256" key="4">
    <source>
        <dbReference type="ARBA" id="ARBA00023125"/>
    </source>
</evidence>
<evidence type="ECO:0000256" key="6">
    <source>
        <dbReference type="ARBA" id="ARBA00023242"/>
    </source>
</evidence>
<accession>A0ABD1UQ49</accession>
<dbReference type="FunFam" id="4.10.280.10:FF:000085">
    <property type="entry name" value="Transcription factor bHLH126"/>
    <property type="match status" value="1"/>
</dbReference>
<protein>
    <submittedName>
        <fullName evidence="9">Basic helix-loop-helix (BHLH) DNA-binding superfamily protein</fullName>
    </submittedName>
</protein>
<dbReference type="SMART" id="SM00353">
    <property type="entry name" value="HLH"/>
    <property type="match status" value="1"/>
</dbReference>
<dbReference type="PROSITE" id="PS50888">
    <property type="entry name" value="BHLH"/>
    <property type="match status" value="1"/>
</dbReference>
<dbReference type="Gene3D" id="4.10.280.10">
    <property type="entry name" value="Helix-loop-helix DNA-binding domain"/>
    <property type="match status" value="1"/>
</dbReference>